<evidence type="ECO:0000313" key="5">
    <source>
        <dbReference type="EMBL" id="EGU73353.1"/>
    </source>
</evidence>
<dbReference type="EMBL" id="AFQF01004639">
    <property type="protein sequence ID" value="EGU73353.1"/>
    <property type="molecule type" value="Genomic_DNA"/>
</dbReference>
<dbReference type="GO" id="GO:0004198">
    <property type="term" value="F:calcium-dependent cysteine-type endopeptidase activity"/>
    <property type="evidence" value="ECO:0007669"/>
    <property type="project" value="InterPro"/>
</dbReference>
<sequence>MVLVTERKVDRRYGVCFALGDQRGGGRAGIRRVLRCDSGASLAGGFIGEGVDDLPGGVTAELLTSDILDIDELWDKAISRVNDEILFGASTGLLEHGHGECNGIIEEEHVYAIMKTRTLASGQRLVKLRNGWGSLRKGIWESTWSDGSKEWTAELPEKMDHKFGSDSAFWISYEDLVQKYSYFYPYHEKFHIKLMQDSPLFLTLAQLDEKYFKGLEAQESFRLHFQLHYEGSPNGEDYIVRSHSNYLLHPSVSVELPALQAENYVIWLKIAAQRYIDHQSVEAGVKRQAADRMENEKLGQVAYAYDLAHSKAWDHMDKRKKNLEKRKRRRAYWEAEWARLDEQLNAKIKAEREQMKKERLAKVEADKAADEALGRKAEEIKMSEDKDEPVVIDEHHKYHDDAAISASTGSPHLSPKSIDSTAETNEKQQVPPVSGGPPPTPPTHIEEDPLPIHPRPAYDSVAECTPRTRTLSYAPSWKAVSF</sequence>
<dbReference type="SUPFAM" id="SSF54001">
    <property type="entry name" value="Cysteine proteinases"/>
    <property type="match status" value="1"/>
</dbReference>
<dbReference type="Pfam" id="PF00648">
    <property type="entry name" value="Peptidase_C2"/>
    <property type="match status" value="1"/>
</dbReference>
<dbReference type="PROSITE" id="PS50203">
    <property type="entry name" value="CALPAIN_CAT"/>
    <property type="match status" value="1"/>
</dbReference>
<proteinExistence type="predicted"/>
<dbReference type="InterPro" id="IPR001300">
    <property type="entry name" value="Peptidase_C2_calpain_cat"/>
</dbReference>
<organism evidence="5">
    <name type="scientific">Fusarium oxysporum (strain Fo5176)</name>
    <name type="common">Fusarium vascular wilt</name>
    <dbReference type="NCBI Taxonomy" id="660025"/>
    <lineage>
        <taxon>Eukaryota</taxon>
        <taxon>Fungi</taxon>
        <taxon>Dikarya</taxon>
        <taxon>Ascomycota</taxon>
        <taxon>Pezizomycotina</taxon>
        <taxon>Sordariomycetes</taxon>
        <taxon>Hypocreomycetidae</taxon>
        <taxon>Hypocreales</taxon>
        <taxon>Nectriaceae</taxon>
        <taxon>Fusarium</taxon>
        <taxon>Fusarium oxysporum species complex</taxon>
    </lineage>
</organism>
<evidence type="ECO:0000259" key="4">
    <source>
        <dbReference type="PROSITE" id="PS50203"/>
    </source>
</evidence>
<comment type="caution">
    <text evidence="5">The sequence shown here is derived from an EMBL/GenBank/DDBJ whole genome shotgun (WGS) entry which is preliminary data.</text>
</comment>
<name>F9GBV4_FUSOF</name>
<protein>
    <recommendedName>
        <fullName evidence="4">Calpain catalytic domain-containing protein</fullName>
    </recommendedName>
</protein>
<dbReference type="PANTHER" id="PTHR10183">
    <property type="entry name" value="CALPAIN"/>
    <property type="match status" value="1"/>
</dbReference>
<dbReference type="AlphaFoldDB" id="F9GBV4"/>
<feature type="region of interest" description="Disordered" evidence="3">
    <location>
        <begin position="404"/>
        <end position="460"/>
    </location>
</feature>
<feature type="active site" evidence="1">
    <location>
        <position position="109"/>
    </location>
</feature>
<evidence type="ECO:0000256" key="3">
    <source>
        <dbReference type="SAM" id="MobiDB-lite"/>
    </source>
</evidence>
<dbReference type="Gene3D" id="3.90.70.10">
    <property type="entry name" value="Cysteine proteinases"/>
    <property type="match status" value="1"/>
</dbReference>
<comment type="caution">
    <text evidence="2">Lacks conserved residue(s) required for the propagation of feature annotation.</text>
</comment>
<feature type="compositionally biased region" description="Polar residues" evidence="3">
    <location>
        <begin position="405"/>
        <end position="423"/>
    </location>
</feature>
<feature type="active site" evidence="1">
    <location>
        <position position="130"/>
    </location>
</feature>
<dbReference type="InterPro" id="IPR022684">
    <property type="entry name" value="Calpain_cysteine_protease"/>
</dbReference>
<evidence type="ECO:0000256" key="2">
    <source>
        <dbReference type="PROSITE-ProRule" id="PRU00239"/>
    </source>
</evidence>
<feature type="domain" description="Calpain catalytic" evidence="4">
    <location>
        <begin position="41"/>
        <end position="184"/>
    </location>
</feature>
<dbReference type="InterPro" id="IPR038765">
    <property type="entry name" value="Papain-like_cys_pep_sf"/>
</dbReference>
<evidence type="ECO:0000256" key="1">
    <source>
        <dbReference type="PIRSR" id="PIRSR622684-1"/>
    </source>
</evidence>
<gene>
    <name evidence="5" type="ORF">FOXB_16137</name>
</gene>
<accession>F9GBV4</accession>
<dbReference type="STRING" id="660025.F9GBV4"/>
<dbReference type="GO" id="GO:0006508">
    <property type="term" value="P:proteolysis"/>
    <property type="evidence" value="ECO:0007669"/>
    <property type="project" value="InterPro"/>
</dbReference>
<reference evidence="5" key="1">
    <citation type="journal article" date="2012" name="Mol. Plant Microbe Interact.">
        <title>A highly conserved effector in Fusarium oxysporum is required for full virulence on Arabidopsis.</title>
        <authorList>
            <person name="Thatcher L.F."/>
            <person name="Gardiner D.M."/>
            <person name="Kazan K."/>
            <person name="Manners J."/>
        </authorList>
    </citation>
    <scope>NUCLEOTIDE SEQUENCE [LARGE SCALE GENOMIC DNA]</scope>
    <source>
        <strain evidence="5">Fo5176</strain>
    </source>
</reference>
<dbReference type="PANTHER" id="PTHR10183:SF397">
    <property type="entry name" value="CALPAIN CATALYTIC DOMAIN-CONTAINING PROTEIN"/>
    <property type="match status" value="1"/>
</dbReference>